<dbReference type="Pfam" id="PF17132">
    <property type="entry name" value="Glyco_hydro_106"/>
    <property type="match status" value="1"/>
</dbReference>
<sequence>MRNSVNHLKESNVLIVTPKRVREGEDMGNMYQQFTNPNSEYRGKPFWSWNGKLDKEELIRQIYVMKEMGFGGFFMHSRTGLVTEYLGDEWFELINACADEAEKLGMEAWLYDEDRWPSGTAGGMVTQTPEYRLKFIRLRVVAARDFEWSENLIAAFSCRLDGLNYEQCEQLDSKVSFVAREGFSVLCFSVEEMKKESFYNGYTYLDTMNAEATARFLELTHEKYKAYCGDRLGKSIKGIFTDEPHRGALFDGFGIHNEDAQWLAPWTYSLFADFTGKYGYDLVAKLPELFLRPGGQVVSQVKWHYVELLQELFLNNYAKPLNAWCEENNLVLTGHILHEDSLTAQVAMSGSVMRYYEHMGHPGVDVLSEGNKNFWIVKQLSSAARQLGKRWLLSELYGCTGWQMSFESHKAVGDWQALFGINLRCHHLSWYTMEGEAKRDFPASILHQSTWWQDYDYVETYFSRLGYMMMQGKPVCDVLVINPVESVWCQVYPGWSKGLSTTSSAIQALEETYQKMFHILAGSQIDFDYGDEDMIHRLHRIEIDEIGRPILWVGEANYKVVVIAGVTTIRLTTLQVLQKFAKLGGQVVFVGDVPTYVDALASDEAKHFAATVVTVPFEMEAVVAACTTQGAPSVRVIDAGTGETIQDIYSQVRVYENRHIVLLMNVNREHGYQNARIQFPLVNGGFVEEWDCVNGTKKRMLSEHLEDIVEVCVDFPPTGEHLFVQLTEQEDGIFEETQSEVEVIGEFEGSYNYRLSEPNVCVLDIARYRVDAGEWQTQKEILKVDREIREHFGMKPRGGEMIQPWYAKTEWPKCKCQLTLAFDFEIDKLPSSDVEVVLEAPELFQVEINGHGIDTSNPRGWWIDRCFKRISVSTDILQVGTNTVQLSVSFHDAVNLEAIYLLGEFGVQIDRARKIITGLPEKLEIGDVTGQGLPFYSGVITYILEPGMVPDQSENVLLAFSEFEAAYIKVHSQQSGGKMIAWQPYEIDITEEIRNGWPIEVDVVLTRRNTFGPLHMVPVYAGVRLKVWTQRIKNVKISKLIRGVYDDKTIRCRFQ</sequence>
<keyword evidence="2" id="KW-1185">Reference proteome</keyword>
<comment type="caution">
    <text evidence="1">The sequence shown here is derived from an EMBL/GenBank/DDBJ whole genome shotgun (WGS) entry which is preliminary data.</text>
</comment>
<organism evidence="1 2">
    <name type="scientific">Alicyclobacillus fodiniaquatilis</name>
    <dbReference type="NCBI Taxonomy" id="1661150"/>
    <lineage>
        <taxon>Bacteria</taxon>
        <taxon>Bacillati</taxon>
        <taxon>Bacillota</taxon>
        <taxon>Bacilli</taxon>
        <taxon>Bacillales</taxon>
        <taxon>Alicyclobacillaceae</taxon>
        <taxon>Alicyclobacillus</taxon>
    </lineage>
</organism>
<dbReference type="EMBL" id="JBHUCX010000095">
    <property type="protein sequence ID" value="MFD1677559.1"/>
    <property type="molecule type" value="Genomic_DNA"/>
</dbReference>
<proteinExistence type="predicted"/>
<dbReference type="InterPro" id="IPR053161">
    <property type="entry name" value="Ulvan_degrading_GH"/>
</dbReference>
<reference evidence="2" key="1">
    <citation type="journal article" date="2019" name="Int. J. Syst. Evol. Microbiol.">
        <title>The Global Catalogue of Microorganisms (GCM) 10K type strain sequencing project: providing services to taxonomists for standard genome sequencing and annotation.</title>
        <authorList>
            <consortium name="The Broad Institute Genomics Platform"/>
            <consortium name="The Broad Institute Genome Sequencing Center for Infectious Disease"/>
            <person name="Wu L."/>
            <person name="Ma J."/>
        </authorList>
    </citation>
    <scope>NUCLEOTIDE SEQUENCE [LARGE SCALE GENOMIC DNA]</scope>
    <source>
        <strain evidence="2">CGMCC 1.12286</strain>
    </source>
</reference>
<accession>A0ABW4JNT9</accession>
<evidence type="ECO:0000313" key="1">
    <source>
        <dbReference type="EMBL" id="MFD1677559.1"/>
    </source>
</evidence>
<dbReference type="Proteomes" id="UP001597079">
    <property type="component" value="Unassembled WGS sequence"/>
</dbReference>
<protein>
    <submittedName>
        <fullName evidence="1">Glycosyl hydrolase</fullName>
    </submittedName>
</protein>
<gene>
    <name evidence="1" type="ORF">ACFSB2_23130</name>
</gene>
<dbReference type="RefSeq" id="WP_377945473.1">
    <property type="nucleotide sequence ID" value="NZ_JBHUCX010000095.1"/>
</dbReference>
<dbReference type="PANTHER" id="PTHR36848">
    <property type="entry name" value="DNA-BINDING PROTEIN (PUTATIVE SECRETED PROTEIN)-RELATED"/>
    <property type="match status" value="1"/>
</dbReference>
<dbReference type="GO" id="GO:0016787">
    <property type="term" value="F:hydrolase activity"/>
    <property type="evidence" value="ECO:0007669"/>
    <property type="project" value="UniProtKB-KW"/>
</dbReference>
<evidence type="ECO:0000313" key="2">
    <source>
        <dbReference type="Proteomes" id="UP001597079"/>
    </source>
</evidence>
<feature type="non-terminal residue" evidence="1">
    <location>
        <position position="1055"/>
    </location>
</feature>
<dbReference type="PANTHER" id="PTHR36848:SF2">
    <property type="entry name" value="SECRETED PROTEIN"/>
    <property type="match status" value="1"/>
</dbReference>
<name>A0ABW4JNT9_9BACL</name>
<keyword evidence="1" id="KW-0378">Hydrolase</keyword>